<dbReference type="AlphaFoldDB" id="A0A7W7CF20"/>
<feature type="domain" description="Major facilitator superfamily (MFS) profile" evidence="6">
    <location>
        <begin position="39"/>
        <end position="430"/>
    </location>
</feature>
<dbReference type="PANTHER" id="PTHR23546">
    <property type="entry name" value="TRANSPORT PROTEIN"/>
    <property type="match status" value="1"/>
</dbReference>
<dbReference type="EMBL" id="JACHMH010000001">
    <property type="protein sequence ID" value="MBB4680035.1"/>
    <property type="molecule type" value="Genomic_DNA"/>
</dbReference>
<dbReference type="Proteomes" id="UP000533598">
    <property type="component" value="Unassembled WGS sequence"/>
</dbReference>
<keyword evidence="8" id="KW-1185">Reference proteome</keyword>
<dbReference type="GO" id="GO:0005886">
    <property type="term" value="C:plasma membrane"/>
    <property type="evidence" value="ECO:0007669"/>
    <property type="project" value="UniProtKB-SubCell"/>
</dbReference>
<sequence length="437" mass="42965">MDVQGTSGPGAGEPGAGAGGAGVAGAGGSAAAGAGHGVRLPVLLFGVLAVFTAQQALSPVLAPLAREVGLAEIAIGLVVTGAAVVFTATALWWGRAVDRFGHRPVMLAGSALAVLGLVGFAGVTQAALAGVLSPGGTLALMLLTRSVIFGAGVGAVPVAAVAIIAAATTDERTRTKGIGQIGAMQGLAIALGPALGGALGFAGLLGPVWAAPAVAAVALIVVVVAIPGGPPAARARPEAGRRTALRPWDRRLWPVLLSGFGLYLALSMVLVLLGFLVQDRLRLTAEQTVTATGIISFGAGVVLILVQGVLVPKLGWPAARLLRVGAPIALLALLGLLGAGQLWLIAGAMALLALGIGLAVPGYATAPTLLVGPDEQGSVAGLVQTVTGSTFVIGPLAGTALYGVDPVFPVLASVIACGLATAFVWLHPALRPVPQVT</sequence>
<name>A0A7W7CF20_9PSEU</name>
<proteinExistence type="predicted"/>
<keyword evidence="3 5" id="KW-1133">Transmembrane helix</keyword>
<feature type="transmembrane region" description="Helical" evidence="5">
    <location>
        <begin position="73"/>
        <end position="93"/>
    </location>
</feature>
<feature type="transmembrane region" description="Helical" evidence="5">
    <location>
        <begin position="289"/>
        <end position="312"/>
    </location>
</feature>
<protein>
    <submittedName>
        <fullName evidence="7">MFS family permease</fullName>
    </submittedName>
</protein>
<dbReference type="Gene3D" id="1.20.1250.20">
    <property type="entry name" value="MFS general substrate transporter like domains"/>
    <property type="match status" value="1"/>
</dbReference>
<keyword evidence="2 5" id="KW-0812">Transmembrane</keyword>
<comment type="subcellular location">
    <subcellularLocation>
        <location evidence="1">Cell membrane</location>
        <topology evidence="1">Multi-pass membrane protein</topology>
    </subcellularLocation>
</comment>
<dbReference type="InterPro" id="IPR011701">
    <property type="entry name" value="MFS"/>
</dbReference>
<dbReference type="InterPro" id="IPR036259">
    <property type="entry name" value="MFS_trans_sf"/>
</dbReference>
<dbReference type="InterPro" id="IPR020846">
    <property type="entry name" value="MFS_dom"/>
</dbReference>
<comment type="caution">
    <text evidence="7">The sequence shown here is derived from an EMBL/GenBank/DDBJ whole genome shotgun (WGS) entry which is preliminary data.</text>
</comment>
<feature type="transmembrane region" description="Helical" evidence="5">
    <location>
        <begin position="350"/>
        <end position="372"/>
    </location>
</feature>
<reference evidence="7 8" key="1">
    <citation type="submission" date="2020-08" db="EMBL/GenBank/DDBJ databases">
        <title>Sequencing the genomes of 1000 actinobacteria strains.</title>
        <authorList>
            <person name="Klenk H.-P."/>
        </authorList>
    </citation>
    <scope>NUCLEOTIDE SEQUENCE [LARGE SCALE GENOMIC DNA]</scope>
    <source>
        <strain evidence="7 8">DSM 44230</strain>
    </source>
</reference>
<accession>A0A7W7CF20</accession>
<evidence type="ECO:0000259" key="6">
    <source>
        <dbReference type="PROSITE" id="PS50850"/>
    </source>
</evidence>
<dbReference type="PRINTS" id="PR01035">
    <property type="entry name" value="TCRTETA"/>
</dbReference>
<dbReference type="GO" id="GO:0022857">
    <property type="term" value="F:transmembrane transporter activity"/>
    <property type="evidence" value="ECO:0007669"/>
    <property type="project" value="InterPro"/>
</dbReference>
<feature type="transmembrane region" description="Helical" evidence="5">
    <location>
        <begin position="181"/>
        <end position="202"/>
    </location>
</feature>
<evidence type="ECO:0000256" key="3">
    <source>
        <dbReference type="ARBA" id="ARBA00022989"/>
    </source>
</evidence>
<evidence type="ECO:0000313" key="7">
    <source>
        <dbReference type="EMBL" id="MBB4680035.1"/>
    </source>
</evidence>
<organism evidence="7 8">
    <name type="scientific">Crossiella cryophila</name>
    <dbReference type="NCBI Taxonomy" id="43355"/>
    <lineage>
        <taxon>Bacteria</taxon>
        <taxon>Bacillati</taxon>
        <taxon>Actinomycetota</taxon>
        <taxon>Actinomycetes</taxon>
        <taxon>Pseudonocardiales</taxon>
        <taxon>Pseudonocardiaceae</taxon>
        <taxon>Crossiella</taxon>
    </lineage>
</organism>
<feature type="transmembrane region" description="Helical" evidence="5">
    <location>
        <begin position="324"/>
        <end position="344"/>
    </location>
</feature>
<feature type="transmembrane region" description="Helical" evidence="5">
    <location>
        <begin position="42"/>
        <end position="61"/>
    </location>
</feature>
<feature type="transmembrane region" description="Helical" evidence="5">
    <location>
        <begin position="208"/>
        <end position="231"/>
    </location>
</feature>
<dbReference type="PANTHER" id="PTHR23546:SF1">
    <property type="entry name" value="MEMBRANE PROTEIN"/>
    <property type="match status" value="1"/>
</dbReference>
<evidence type="ECO:0000256" key="4">
    <source>
        <dbReference type="ARBA" id="ARBA00023136"/>
    </source>
</evidence>
<dbReference type="Pfam" id="PF07690">
    <property type="entry name" value="MFS_1"/>
    <property type="match status" value="1"/>
</dbReference>
<evidence type="ECO:0000256" key="2">
    <source>
        <dbReference type="ARBA" id="ARBA00022692"/>
    </source>
</evidence>
<dbReference type="InterPro" id="IPR001958">
    <property type="entry name" value="Tet-R_TetA/multi-R_MdtG-like"/>
</dbReference>
<gene>
    <name evidence="7" type="ORF">HNR67_006153</name>
</gene>
<feature type="transmembrane region" description="Helical" evidence="5">
    <location>
        <begin position="379"/>
        <end position="401"/>
    </location>
</feature>
<dbReference type="SUPFAM" id="SSF103473">
    <property type="entry name" value="MFS general substrate transporter"/>
    <property type="match status" value="1"/>
</dbReference>
<dbReference type="RefSeq" id="WP_185005713.1">
    <property type="nucleotide sequence ID" value="NZ_BAAAUI010000019.1"/>
</dbReference>
<feature type="transmembrane region" description="Helical" evidence="5">
    <location>
        <begin position="105"/>
        <end position="128"/>
    </location>
</feature>
<feature type="transmembrane region" description="Helical" evidence="5">
    <location>
        <begin position="407"/>
        <end position="426"/>
    </location>
</feature>
<evidence type="ECO:0000256" key="1">
    <source>
        <dbReference type="ARBA" id="ARBA00004651"/>
    </source>
</evidence>
<evidence type="ECO:0000313" key="8">
    <source>
        <dbReference type="Proteomes" id="UP000533598"/>
    </source>
</evidence>
<dbReference type="PROSITE" id="PS50850">
    <property type="entry name" value="MFS"/>
    <property type="match status" value="1"/>
</dbReference>
<feature type="transmembrane region" description="Helical" evidence="5">
    <location>
        <begin position="148"/>
        <end position="169"/>
    </location>
</feature>
<keyword evidence="4 5" id="KW-0472">Membrane</keyword>
<feature type="transmembrane region" description="Helical" evidence="5">
    <location>
        <begin position="252"/>
        <end position="277"/>
    </location>
</feature>
<evidence type="ECO:0000256" key="5">
    <source>
        <dbReference type="SAM" id="Phobius"/>
    </source>
</evidence>